<dbReference type="EMBL" id="CM000610">
    <property type="protein sequence ID" value="EEC48898.1"/>
    <property type="molecule type" value="Genomic_DNA"/>
</dbReference>
<keyword evidence="4" id="KW-1185">Reference proteome</keyword>
<protein>
    <recommendedName>
        <fullName evidence="2">ShKT domain-containing protein</fullName>
    </recommendedName>
</protein>
<dbReference type="HOGENOM" id="CLU_1707715_0_0_1"/>
<sequence length="154" mass="17084">MKNVVGLCLIQILALCWGDSLASTEQSRYCVGVSDSEFVCSDDPIGTLLSALSGEDPNLRAPQFIPGVPQRIDGTDAEQAAIKDVLDRMDKYFFDEIFSNPEYKEVRSECWNTNELCGFWAAIGECESNRVFMLPNCAAACRFCLLLHTNIGEE</sequence>
<dbReference type="OrthoDB" id="291007at2759"/>
<dbReference type="PaxDb" id="2850-Phatr45636"/>
<evidence type="ECO:0000313" key="4">
    <source>
        <dbReference type="Proteomes" id="UP000000759"/>
    </source>
</evidence>
<dbReference type="InterPro" id="IPR003582">
    <property type="entry name" value="ShKT_dom"/>
</dbReference>
<dbReference type="AlphaFoldDB" id="B7FYC6"/>
<name>B7FYC6_PHATC</name>
<evidence type="ECO:0000259" key="2">
    <source>
        <dbReference type="PROSITE" id="PS51670"/>
    </source>
</evidence>
<dbReference type="eggNOG" id="ENOG502SUCV">
    <property type="taxonomic scope" value="Eukaryota"/>
</dbReference>
<feature type="domain" description="ShKT" evidence="2">
    <location>
        <begin position="110"/>
        <end position="144"/>
    </location>
</feature>
<dbReference type="GeneID" id="7200399"/>
<proteinExistence type="predicted"/>
<feature type="signal peptide" evidence="1">
    <location>
        <begin position="1"/>
        <end position="22"/>
    </location>
</feature>
<dbReference type="PROSITE" id="PS51670">
    <property type="entry name" value="SHKT"/>
    <property type="match status" value="1"/>
</dbReference>
<dbReference type="Pfam" id="PF01549">
    <property type="entry name" value="ShK"/>
    <property type="match status" value="1"/>
</dbReference>
<dbReference type="RefSeq" id="XP_002179912.1">
    <property type="nucleotide sequence ID" value="XM_002179876.1"/>
</dbReference>
<keyword evidence="1" id="KW-0732">Signal</keyword>
<evidence type="ECO:0000313" key="3">
    <source>
        <dbReference type="EMBL" id="EEC48898.1"/>
    </source>
</evidence>
<accession>B7FYC6</accession>
<gene>
    <name evidence="3" type="ORF">PHATRDRAFT_45636</name>
</gene>
<dbReference type="SMART" id="SM00254">
    <property type="entry name" value="ShKT"/>
    <property type="match status" value="1"/>
</dbReference>
<reference evidence="3 4" key="1">
    <citation type="journal article" date="2008" name="Nature">
        <title>The Phaeodactylum genome reveals the evolutionary history of diatom genomes.</title>
        <authorList>
            <person name="Bowler C."/>
            <person name="Allen A.E."/>
            <person name="Badger J.H."/>
            <person name="Grimwood J."/>
            <person name="Jabbari K."/>
            <person name="Kuo A."/>
            <person name="Maheswari U."/>
            <person name="Martens C."/>
            <person name="Maumus F."/>
            <person name="Otillar R.P."/>
            <person name="Rayko E."/>
            <person name="Salamov A."/>
            <person name="Vandepoele K."/>
            <person name="Beszteri B."/>
            <person name="Gruber A."/>
            <person name="Heijde M."/>
            <person name="Katinka M."/>
            <person name="Mock T."/>
            <person name="Valentin K."/>
            <person name="Verret F."/>
            <person name="Berges J.A."/>
            <person name="Brownlee C."/>
            <person name="Cadoret J.P."/>
            <person name="Chiovitti A."/>
            <person name="Choi C.J."/>
            <person name="Coesel S."/>
            <person name="De Martino A."/>
            <person name="Detter J.C."/>
            <person name="Durkin C."/>
            <person name="Falciatore A."/>
            <person name="Fournet J."/>
            <person name="Haruta M."/>
            <person name="Huysman M.J."/>
            <person name="Jenkins B.D."/>
            <person name="Jiroutova K."/>
            <person name="Jorgensen R.E."/>
            <person name="Joubert Y."/>
            <person name="Kaplan A."/>
            <person name="Kroger N."/>
            <person name="Kroth P.G."/>
            <person name="La Roche J."/>
            <person name="Lindquist E."/>
            <person name="Lommer M."/>
            <person name="Martin-Jezequel V."/>
            <person name="Lopez P.J."/>
            <person name="Lucas S."/>
            <person name="Mangogna M."/>
            <person name="McGinnis K."/>
            <person name="Medlin L.K."/>
            <person name="Montsant A."/>
            <person name="Oudot-Le Secq M.P."/>
            <person name="Napoli C."/>
            <person name="Obornik M."/>
            <person name="Parker M.S."/>
            <person name="Petit J.L."/>
            <person name="Porcel B.M."/>
            <person name="Poulsen N."/>
            <person name="Robison M."/>
            <person name="Rychlewski L."/>
            <person name="Rynearson T.A."/>
            <person name="Schmutz J."/>
            <person name="Shapiro H."/>
            <person name="Siaut M."/>
            <person name="Stanley M."/>
            <person name="Sussman M.R."/>
            <person name="Taylor A.R."/>
            <person name="Vardi A."/>
            <person name="von Dassow P."/>
            <person name="Vyverman W."/>
            <person name="Willis A."/>
            <person name="Wyrwicz L.S."/>
            <person name="Rokhsar D.S."/>
            <person name="Weissenbach J."/>
            <person name="Armbrust E.V."/>
            <person name="Green B.R."/>
            <person name="Van de Peer Y."/>
            <person name="Grigoriev I.V."/>
        </authorList>
    </citation>
    <scope>NUCLEOTIDE SEQUENCE [LARGE SCALE GENOMIC DNA]</scope>
    <source>
        <strain evidence="3 4">CCAP 1055/1</strain>
    </source>
</reference>
<dbReference type="KEGG" id="pti:PHATRDRAFT_45636"/>
<organism evidence="3 4">
    <name type="scientific">Phaeodactylum tricornutum (strain CCAP 1055/1)</name>
    <dbReference type="NCBI Taxonomy" id="556484"/>
    <lineage>
        <taxon>Eukaryota</taxon>
        <taxon>Sar</taxon>
        <taxon>Stramenopiles</taxon>
        <taxon>Ochrophyta</taxon>
        <taxon>Bacillariophyta</taxon>
        <taxon>Bacillariophyceae</taxon>
        <taxon>Bacillariophycidae</taxon>
        <taxon>Naviculales</taxon>
        <taxon>Phaeodactylaceae</taxon>
        <taxon>Phaeodactylum</taxon>
    </lineage>
</organism>
<feature type="chain" id="PRO_5002855595" description="ShKT domain-containing protein" evidence="1">
    <location>
        <begin position="23"/>
        <end position="154"/>
    </location>
</feature>
<dbReference type="Proteomes" id="UP000000759">
    <property type="component" value="Chromosome 7"/>
</dbReference>
<dbReference type="InParanoid" id="B7FYC6"/>
<evidence type="ECO:0000256" key="1">
    <source>
        <dbReference type="SAM" id="SignalP"/>
    </source>
</evidence>
<reference evidence="4" key="2">
    <citation type="submission" date="2008-08" db="EMBL/GenBank/DDBJ databases">
        <authorList>
            <consortium name="Diatom Consortium"/>
            <person name="Grigoriev I."/>
            <person name="Grimwood J."/>
            <person name="Kuo A."/>
            <person name="Otillar R.P."/>
            <person name="Salamov A."/>
            <person name="Detter J.C."/>
            <person name="Lindquist E."/>
            <person name="Shapiro H."/>
            <person name="Lucas S."/>
            <person name="Glavina del Rio T."/>
            <person name="Pitluck S."/>
            <person name="Rokhsar D."/>
            <person name="Bowler C."/>
        </authorList>
    </citation>
    <scope>GENOME REANNOTATION</scope>
    <source>
        <strain evidence="4">CCAP 1055/1</strain>
    </source>
</reference>